<dbReference type="Pfam" id="PF08645">
    <property type="entry name" value="PNK3P"/>
    <property type="match status" value="1"/>
</dbReference>
<evidence type="ECO:0000313" key="2">
    <source>
        <dbReference type="EMBL" id="KAH8108211.1"/>
    </source>
</evidence>
<dbReference type="NCBIfam" id="TIGR01664">
    <property type="entry name" value="DNA-3'-Pase"/>
    <property type="match status" value="1"/>
</dbReference>
<evidence type="ECO:0000313" key="3">
    <source>
        <dbReference type="Proteomes" id="UP000813824"/>
    </source>
</evidence>
<dbReference type="GO" id="GO:0003690">
    <property type="term" value="F:double-stranded DNA binding"/>
    <property type="evidence" value="ECO:0007669"/>
    <property type="project" value="TreeGrafter"/>
</dbReference>
<reference evidence="2" key="1">
    <citation type="journal article" date="2021" name="New Phytol.">
        <title>Evolutionary innovations through gain and loss of genes in the ectomycorrhizal Boletales.</title>
        <authorList>
            <person name="Wu G."/>
            <person name="Miyauchi S."/>
            <person name="Morin E."/>
            <person name="Kuo A."/>
            <person name="Drula E."/>
            <person name="Varga T."/>
            <person name="Kohler A."/>
            <person name="Feng B."/>
            <person name="Cao Y."/>
            <person name="Lipzen A."/>
            <person name="Daum C."/>
            <person name="Hundley H."/>
            <person name="Pangilinan J."/>
            <person name="Johnson J."/>
            <person name="Barry K."/>
            <person name="LaButti K."/>
            <person name="Ng V."/>
            <person name="Ahrendt S."/>
            <person name="Min B."/>
            <person name="Choi I.G."/>
            <person name="Park H."/>
            <person name="Plett J.M."/>
            <person name="Magnuson J."/>
            <person name="Spatafora J.W."/>
            <person name="Nagy L.G."/>
            <person name="Henrissat B."/>
            <person name="Grigoriev I.V."/>
            <person name="Yang Z.L."/>
            <person name="Xu J."/>
            <person name="Martin F.M."/>
        </authorList>
    </citation>
    <scope>NUCLEOTIDE SEQUENCE</scope>
    <source>
        <strain evidence="2">KKN 215</strain>
    </source>
</reference>
<accession>A0A8K0V1B9</accession>
<dbReference type="NCBIfam" id="TIGR01662">
    <property type="entry name" value="HAD-SF-IIIA"/>
    <property type="match status" value="1"/>
</dbReference>
<dbReference type="Gene3D" id="3.40.50.1000">
    <property type="entry name" value="HAD superfamily/HAD-like"/>
    <property type="match status" value="1"/>
</dbReference>
<dbReference type="GO" id="GO:0046404">
    <property type="term" value="F:ATP-dependent polydeoxyribonucleotide 5'-hydroxyl-kinase activity"/>
    <property type="evidence" value="ECO:0007669"/>
    <property type="project" value="TreeGrafter"/>
</dbReference>
<dbReference type="FunFam" id="3.40.50.300:FF:000737">
    <property type="entry name" value="Bifunctional polynucleotide phosphatase/kinase"/>
    <property type="match status" value="1"/>
</dbReference>
<dbReference type="Proteomes" id="UP000813824">
    <property type="component" value="Unassembled WGS sequence"/>
</dbReference>
<dbReference type="InterPro" id="IPR023214">
    <property type="entry name" value="HAD_sf"/>
</dbReference>
<comment type="caution">
    <text evidence="2">The sequence shown here is derived from an EMBL/GenBank/DDBJ whole genome shotgun (WGS) entry which is preliminary data.</text>
</comment>
<dbReference type="EMBL" id="JAEVFJ010000001">
    <property type="protein sequence ID" value="KAH8108211.1"/>
    <property type="molecule type" value="Genomic_DNA"/>
</dbReference>
<dbReference type="OrthoDB" id="19045at2759"/>
<dbReference type="SUPFAM" id="SSF52540">
    <property type="entry name" value="P-loop containing nucleoside triphosphate hydrolases"/>
    <property type="match status" value="1"/>
</dbReference>
<keyword evidence="3" id="KW-1185">Reference proteome</keyword>
<gene>
    <name evidence="2" type="ORF">BXZ70DRAFT_1003605</name>
</gene>
<dbReference type="InterPro" id="IPR006549">
    <property type="entry name" value="HAD-SF_hydro_IIIA"/>
</dbReference>
<dbReference type="InterPro" id="IPR013954">
    <property type="entry name" value="PNK3P"/>
</dbReference>
<dbReference type="AlphaFoldDB" id="A0A8K0V1B9"/>
<dbReference type="SUPFAM" id="SSF56784">
    <property type="entry name" value="HAD-like"/>
    <property type="match status" value="1"/>
</dbReference>
<dbReference type="InterPro" id="IPR036412">
    <property type="entry name" value="HAD-like_sf"/>
</dbReference>
<feature type="region of interest" description="Disordered" evidence="1">
    <location>
        <begin position="1"/>
        <end position="32"/>
    </location>
</feature>
<organism evidence="2 3">
    <name type="scientific">Cristinia sonorae</name>
    <dbReference type="NCBI Taxonomy" id="1940300"/>
    <lineage>
        <taxon>Eukaryota</taxon>
        <taxon>Fungi</taxon>
        <taxon>Dikarya</taxon>
        <taxon>Basidiomycota</taxon>
        <taxon>Agaricomycotina</taxon>
        <taxon>Agaricomycetes</taxon>
        <taxon>Agaricomycetidae</taxon>
        <taxon>Agaricales</taxon>
        <taxon>Pleurotineae</taxon>
        <taxon>Stephanosporaceae</taxon>
        <taxon>Cristinia</taxon>
    </lineage>
</organism>
<evidence type="ECO:0000256" key="1">
    <source>
        <dbReference type="SAM" id="MobiDB-lite"/>
    </source>
</evidence>
<dbReference type="GO" id="GO:0046403">
    <property type="term" value="F:polynucleotide 3'-phosphatase activity"/>
    <property type="evidence" value="ECO:0007669"/>
    <property type="project" value="TreeGrafter"/>
</dbReference>
<dbReference type="Gene3D" id="3.40.50.300">
    <property type="entry name" value="P-loop containing nucleotide triphosphate hydrolases"/>
    <property type="match status" value="1"/>
</dbReference>
<name>A0A8K0V1B9_9AGAR</name>
<dbReference type="InterPro" id="IPR006551">
    <property type="entry name" value="Polynucleotide_phosphatase"/>
</dbReference>
<dbReference type="Pfam" id="PF13671">
    <property type="entry name" value="AAA_33"/>
    <property type="match status" value="1"/>
</dbReference>
<dbReference type="InterPro" id="IPR027417">
    <property type="entry name" value="P-loop_NTPase"/>
</dbReference>
<sequence>MSARPGPSTDNPQSRKRYAQDDEEPLDGASKVPKLFPMFTKQGAAPPQSGSFRWLSPLGQGKTCLHGVNLEPKASSKVACFDLDGCLIESSFGGAKKGKGSSTVTFKWWRPVIPAKLKEVHNAGYAVVIITNQALRGKNAITEWKQKIPLPEVPFRIYAATAKDGYRKPIPGMWYELEREFARENVQIDKEHSLFVGDAGGRKGDHAGTDRKWALNIGLPFHTPEEYFLKLPVVPYKLLGFDPSSLPNGPAILPDGAPLVPIPQVLEIVLFVGFPALGKSSFYRKHFQSAGYVHVNQDTLGNRNKCIKAVEESLASGQSCVVDNTNRNRQTRQYYIDVAKKHKVPIRCIHFLGSFELAWHNNLYRAYNLPESVAQREEKREVLPYAALTNYQQMFEAPDIAEGFTEIRKVNFVFEGTDEERRRWSMWLQLDGK</sequence>
<proteinExistence type="predicted"/>
<dbReference type="PANTHER" id="PTHR12083:SF9">
    <property type="entry name" value="BIFUNCTIONAL POLYNUCLEOTIDE PHOSPHATASE_KINASE"/>
    <property type="match status" value="1"/>
</dbReference>
<protein>
    <submittedName>
        <fullName evidence="2">PNK3P-domain-containing protein</fullName>
    </submittedName>
</protein>
<dbReference type="GO" id="GO:0006281">
    <property type="term" value="P:DNA repair"/>
    <property type="evidence" value="ECO:0007669"/>
    <property type="project" value="TreeGrafter"/>
</dbReference>
<dbReference type="PANTHER" id="PTHR12083">
    <property type="entry name" value="BIFUNCTIONAL POLYNUCLEOTIDE PHOSPHATASE/KINASE"/>
    <property type="match status" value="1"/>
</dbReference>